<dbReference type="EMBL" id="JACVVD010000003">
    <property type="protein sequence ID" value="MBD0380946.1"/>
    <property type="molecule type" value="Genomic_DNA"/>
</dbReference>
<keyword evidence="3" id="KW-1185">Reference proteome</keyword>
<dbReference type="Proteomes" id="UP000650466">
    <property type="component" value="Unassembled WGS sequence"/>
</dbReference>
<gene>
    <name evidence="2" type="ORF">ICC18_12520</name>
</gene>
<dbReference type="RefSeq" id="WP_188174688.1">
    <property type="nucleotide sequence ID" value="NZ_JACVVD010000003.1"/>
</dbReference>
<keyword evidence="1" id="KW-0175">Coiled coil</keyword>
<organism evidence="2 3">
    <name type="scientific">Paenibacillus sedimenti</name>
    <dbReference type="NCBI Taxonomy" id="2770274"/>
    <lineage>
        <taxon>Bacteria</taxon>
        <taxon>Bacillati</taxon>
        <taxon>Bacillota</taxon>
        <taxon>Bacilli</taxon>
        <taxon>Bacillales</taxon>
        <taxon>Paenibacillaceae</taxon>
        <taxon>Paenibacillus</taxon>
    </lineage>
</organism>
<sequence length="186" mass="21344">MNNRIIGLTTFLGISTLLAVGCSNNNTELASNNKPVIVSLTPDEQQLSTKKECFAQLKVAFETEKAKLEAMSSRTPEEIEKNVEQGRKVKEIGWELGLLEKEVDPDYPRRELESKLVSSKQHFNGNELLHHYKRTNNPKYNALFILLEYKKEQIAQIEKEYQEKSKAIPNLLQELDELIVMTEIPK</sequence>
<evidence type="ECO:0000313" key="2">
    <source>
        <dbReference type="EMBL" id="MBD0380946.1"/>
    </source>
</evidence>
<dbReference type="AlphaFoldDB" id="A0A926KQ95"/>
<dbReference type="PROSITE" id="PS51257">
    <property type="entry name" value="PROKAR_LIPOPROTEIN"/>
    <property type="match status" value="1"/>
</dbReference>
<evidence type="ECO:0008006" key="4">
    <source>
        <dbReference type="Google" id="ProtNLM"/>
    </source>
</evidence>
<proteinExistence type="predicted"/>
<protein>
    <recommendedName>
        <fullName evidence="4">Lipoprotein</fullName>
    </recommendedName>
</protein>
<feature type="coiled-coil region" evidence="1">
    <location>
        <begin position="147"/>
        <end position="174"/>
    </location>
</feature>
<evidence type="ECO:0000256" key="1">
    <source>
        <dbReference type="SAM" id="Coils"/>
    </source>
</evidence>
<evidence type="ECO:0000313" key="3">
    <source>
        <dbReference type="Proteomes" id="UP000650466"/>
    </source>
</evidence>
<accession>A0A926KQ95</accession>
<comment type="caution">
    <text evidence="2">The sequence shown here is derived from an EMBL/GenBank/DDBJ whole genome shotgun (WGS) entry which is preliminary data.</text>
</comment>
<name>A0A926KQ95_9BACL</name>
<reference evidence="2" key="1">
    <citation type="submission" date="2020-09" db="EMBL/GenBank/DDBJ databases">
        <title>Draft Genome Sequence of Paenibacillus sp. WST5.</title>
        <authorList>
            <person name="Bao Z."/>
        </authorList>
    </citation>
    <scope>NUCLEOTIDE SEQUENCE</scope>
    <source>
        <strain evidence="2">WST5</strain>
    </source>
</reference>